<dbReference type="SUPFAM" id="SSF46689">
    <property type="entry name" value="Homeodomain-like"/>
    <property type="match status" value="1"/>
</dbReference>
<feature type="domain" description="Sigma-54 factor interaction" evidence="6">
    <location>
        <begin position="130"/>
        <end position="356"/>
    </location>
</feature>
<keyword evidence="4" id="KW-0238">DNA-binding</keyword>
<dbReference type="Pfam" id="PF00158">
    <property type="entry name" value="Sigma54_activat"/>
    <property type="match status" value="1"/>
</dbReference>
<evidence type="ECO:0000256" key="1">
    <source>
        <dbReference type="ARBA" id="ARBA00022741"/>
    </source>
</evidence>
<organism evidence="7 8">
    <name type="scientific">Tepidiphilus baoligensis</name>
    <dbReference type="NCBI Taxonomy" id="2698687"/>
    <lineage>
        <taxon>Bacteria</taxon>
        <taxon>Pseudomonadati</taxon>
        <taxon>Pseudomonadota</taxon>
        <taxon>Hydrogenophilia</taxon>
        <taxon>Hydrogenophilales</taxon>
        <taxon>Hydrogenophilaceae</taxon>
        <taxon>Tepidiphilus</taxon>
    </lineage>
</organism>
<dbReference type="Gene3D" id="3.40.50.300">
    <property type="entry name" value="P-loop containing nucleotide triphosphate hydrolases"/>
    <property type="match status" value="1"/>
</dbReference>
<dbReference type="PROSITE" id="PS00688">
    <property type="entry name" value="SIGMA54_INTERACT_3"/>
    <property type="match status" value="1"/>
</dbReference>
<keyword evidence="2" id="KW-0067">ATP-binding</keyword>
<dbReference type="InterPro" id="IPR000014">
    <property type="entry name" value="PAS"/>
</dbReference>
<keyword evidence="3" id="KW-0805">Transcription regulation</keyword>
<dbReference type="Gene3D" id="1.10.8.60">
    <property type="match status" value="1"/>
</dbReference>
<dbReference type="InterPro" id="IPR013656">
    <property type="entry name" value="PAS_4"/>
</dbReference>
<dbReference type="Gene3D" id="3.30.450.20">
    <property type="entry name" value="PAS domain"/>
    <property type="match status" value="1"/>
</dbReference>
<protein>
    <submittedName>
        <fullName evidence="7">PAS domain-containing protein</fullName>
    </submittedName>
</protein>
<keyword evidence="8" id="KW-1185">Reference proteome</keyword>
<evidence type="ECO:0000259" key="6">
    <source>
        <dbReference type="PROSITE" id="PS50045"/>
    </source>
</evidence>
<evidence type="ECO:0000256" key="5">
    <source>
        <dbReference type="ARBA" id="ARBA00023163"/>
    </source>
</evidence>
<evidence type="ECO:0000313" key="7">
    <source>
        <dbReference type="EMBL" id="NMH16103.1"/>
    </source>
</evidence>
<dbReference type="CDD" id="cd00130">
    <property type="entry name" value="PAS"/>
    <property type="match status" value="1"/>
</dbReference>
<sequence length="428" mass="47929">MPLPTELLQLLDALPEPRIVVDTAYRILAANAAYRREFGQDPSVIGQTCYQVSHHFDRPCDQCGESCPRQQAWESGCPSRVIHCHHTPRGEEFVEVELFPLRDAGGNTTLFVETMRFLGGKCLPTPVLGMVGRSPSFLQMLELLERAGPSNTPILLLGESGTGKELAAQALHQLSPRRDRPFVPVDCSGLPETLFESELFGHEKGAFTGATQRKTGLAEVADGGTLFLDEIGDLPLTQQVKLLRLLETGTYRRVGGVETLRSDFRLVAATHRDLRCMVEEGTFRRDLYYRISAFPVRLPPLRERREDLPLLVAHLLERLAPQRSVRLSAAAMSRLREHDFPGNVRELRNLLERALLLADGELIEPWHLTGFADSPSGGRAHTADDEIVPLAELERRYLHRALERLGGDKKALATRLGISERTLYRKLR</sequence>
<dbReference type="InterPro" id="IPR009057">
    <property type="entry name" value="Homeodomain-like_sf"/>
</dbReference>
<evidence type="ECO:0000256" key="4">
    <source>
        <dbReference type="ARBA" id="ARBA00023125"/>
    </source>
</evidence>
<dbReference type="CDD" id="cd00009">
    <property type="entry name" value="AAA"/>
    <property type="match status" value="1"/>
</dbReference>
<dbReference type="InterPro" id="IPR025943">
    <property type="entry name" value="Sigma_54_int_dom_ATP-bd_2"/>
</dbReference>
<dbReference type="InterPro" id="IPR027417">
    <property type="entry name" value="P-loop_NTPase"/>
</dbReference>
<dbReference type="Pfam" id="PF02954">
    <property type="entry name" value="HTH_8"/>
    <property type="match status" value="1"/>
</dbReference>
<keyword evidence="5" id="KW-0804">Transcription</keyword>
<gene>
    <name evidence="7" type="ORF">GV368_03050</name>
</gene>
<dbReference type="Pfam" id="PF25601">
    <property type="entry name" value="AAA_lid_14"/>
    <property type="match status" value="1"/>
</dbReference>
<evidence type="ECO:0000256" key="2">
    <source>
        <dbReference type="ARBA" id="ARBA00022840"/>
    </source>
</evidence>
<dbReference type="EMBL" id="JAAAUB010000003">
    <property type="protein sequence ID" value="NMH16103.1"/>
    <property type="molecule type" value="Genomic_DNA"/>
</dbReference>
<dbReference type="InterPro" id="IPR035965">
    <property type="entry name" value="PAS-like_dom_sf"/>
</dbReference>
<dbReference type="PRINTS" id="PR01590">
    <property type="entry name" value="HTHFIS"/>
</dbReference>
<evidence type="ECO:0000313" key="8">
    <source>
        <dbReference type="Proteomes" id="UP000669605"/>
    </source>
</evidence>
<dbReference type="RefSeq" id="WP_169115374.1">
    <property type="nucleotide sequence ID" value="NZ_JAAAUB010000003.1"/>
</dbReference>
<dbReference type="Gene3D" id="1.10.10.60">
    <property type="entry name" value="Homeodomain-like"/>
    <property type="match status" value="1"/>
</dbReference>
<name>A0ABX1QJF3_9PROT</name>
<accession>A0ABX1QJF3</accession>
<dbReference type="InterPro" id="IPR025944">
    <property type="entry name" value="Sigma_54_int_dom_CS"/>
</dbReference>
<dbReference type="PANTHER" id="PTHR32071">
    <property type="entry name" value="TRANSCRIPTIONAL REGULATORY PROTEIN"/>
    <property type="match status" value="1"/>
</dbReference>
<comment type="caution">
    <text evidence="7">The sequence shown here is derived from an EMBL/GenBank/DDBJ whole genome shotgun (WGS) entry which is preliminary data.</text>
</comment>
<dbReference type="InterPro" id="IPR002197">
    <property type="entry name" value="HTH_Fis"/>
</dbReference>
<evidence type="ECO:0000256" key="3">
    <source>
        <dbReference type="ARBA" id="ARBA00023015"/>
    </source>
</evidence>
<proteinExistence type="predicted"/>
<dbReference type="PROSITE" id="PS50045">
    <property type="entry name" value="SIGMA54_INTERACT_4"/>
    <property type="match status" value="1"/>
</dbReference>
<dbReference type="Pfam" id="PF08448">
    <property type="entry name" value="PAS_4"/>
    <property type="match status" value="1"/>
</dbReference>
<dbReference type="InterPro" id="IPR058031">
    <property type="entry name" value="AAA_lid_NorR"/>
</dbReference>
<dbReference type="InterPro" id="IPR003593">
    <property type="entry name" value="AAA+_ATPase"/>
</dbReference>
<dbReference type="SUPFAM" id="SSF55785">
    <property type="entry name" value="PYP-like sensor domain (PAS domain)"/>
    <property type="match status" value="1"/>
</dbReference>
<dbReference type="SMART" id="SM00091">
    <property type="entry name" value="PAS"/>
    <property type="match status" value="1"/>
</dbReference>
<dbReference type="InterPro" id="IPR002078">
    <property type="entry name" value="Sigma_54_int"/>
</dbReference>
<dbReference type="Proteomes" id="UP000669605">
    <property type="component" value="Unassembled WGS sequence"/>
</dbReference>
<dbReference type="PANTHER" id="PTHR32071:SF117">
    <property type="entry name" value="PTS-DEPENDENT DIHYDROXYACETONE KINASE OPERON REGULATORY PROTEIN-RELATED"/>
    <property type="match status" value="1"/>
</dbReference>
<dbReference type="PROSITE" id="PS00676">
    <property type="entry name" value="SIGMA54_INTERACT_2"/>
    <property type="match status" value="1"/>
</dbReference>
<reference evidence="7 8" key="1">
    <citation type="journal article" date="2020" name="Curr. Microbiol.">
        <title>Tepidiphilus baoligensis sp. nov., a Novel Bacterium of the Family Hydrogenophilaceae Isolated from an Oil Reservoir.</title>
        <authorList>
            <person name="Zhang X."/>
            <person name="Wang G."/>
            <person name="Ma X."/>
            <person name="Yu J."/>
            <person name="You J."/>
            <person name="Xue Y."/>
            <person name="Ma Y."/>
        </authorList>
    </citation>
    <scope>NUCLEOTIDE SEQUENCE [LARGE SCALE GENOMIC DNA]</scope>
    <source>
        <strain evidence="7 8">B18-69</strain>
    </source>
</reference>
<dbReference type="SUPFAM" id="SSF52540">
    <property type="entry name" value="P-loop containing nucleoside triphosphate hydrolases"/>
    <property type="match status" value="1"/>
</dbReference>
<keyword evidence="1" id="KW-0547">Nucleotide-binding</keyword>
<dbReference type="SMART" id="SM00382">
    <property type="entry name" value="AAA"/>
    <property type="match status" value="1"/>
</dbReference>